<keyword evidence="2" id="KW-0926">Vacuole</keyword>
<evidence type="ECO:0000256" key="7">
    <source>
        <dbReference type="SAM" id="Phobius"/>
    </source>
</evidence>
<protein>
    <recommendedName>
        <fullName evidence="8">SPX domain-containing protein</fullName>
    </recommendedName>
</protein>
<dbReference type="Pfam" id="PF09359">
    <property type="entry name" value="VTC"/>
    <property type="match status" value="1"/>
</dbReference>
<organism evidence="9 10">
    <name type="scientific">Oculimacula yallundae</name>
    <dbReference type="NCBI Taxonomy" id="86028"/>
    <lineage>
        <taxon>Eukaryota</taxon>
        <taxon>Fungi</taxon>
        <taxon>Dikarya</taxon>
        <taxon>Ascomycota</taxon>
        <taxon>Pezizomycotina</taxon>
        <taxon>Leotiomycetes</taxon>
        <taxon>Helotiales</taxon>
        <taxon>Ploettnerulaceae</taxon>
        <taxon>Oculimacula</taxon>
    </lineage>
</organism>
<dbReference type="InterPro" id="IPR018966">
    <property type="entry name" value="VTC_domain"/>
</dbReference>
<keyword evidence="3 7" id="KW-0812">Transmembrane</keyword>
<evidence type="ECO:0000313" key="10">
    <source>
        <dbReference type="Proteomes" id="UP001595075"/>
    </source>
</evidence>
<feature type="region of interest" description="Disordered" evidence="6">
    <location>
        <begin position="564"/>
        <end position="598"/>
    </location>
</feature>
<evidence type="ECO:0000313" key="9">
    <source>
        <dbReference type="EMBL" id="KAL2066204.1"/>
    </source>
</evidence>
<feature type="transmembrane region" description="Helical" evidence="7">
    <location>
        <begin position="658"/>
        <end position="677"/>
    </location>
</feature>
<feature type="transmembrane region" description="Helical" evidence="7">
    <location>
        <begin position="725"/>
        <end position="745"/>
    </location>
</feature>
<comment type="subcellular location">
    <subcellularLocation>
        <location evidence="1">Vacuole membrane</location>
        <topology evidence="1">Multi-pass membrane protein</topology>
    </subcellularLocation>
</comment>
<sequence length="779" mass="89644">MRFGKKLRNSVYPKWKGEYMDYAKLKGMLREDEENDSKWSETDESNFCDEILNTQLEKVATFQQETFKSLERRANGCADKLKDLVPEEGKAKSDISTDVTSSRFKEIEGELDEIINETKELKKYSNINYTAFLKIVKKHDRKRGNNYKIRPMMMMRLSSKPFNTEAGYSPLLNKLSIMYYAVRQHLDETEPGPDASATEAQSQIQNGERYTAHKFWVHFDNLLEVKTYILRRLPVLVYSEQAAKETENQGDPTLNSLYFDNPEFSLYNQKVDRQVDAASLRIRWYGQFKSRPEFVVEKKMIHQNGTSEERKFAIKEKYIQAFIRGEYRMEKAIAKMERQGQPEARIQEFRETVTDIQNFIIEKELQPILRANYTRTAFQKPLDDKVRISIDTCLAFIREDVIDPDRPCRNPDSWHRLDIDDGAMVYPFTNVNKGEISRFPYSILEIKVKEEVAKKHPQWVDDLMASHLVHKAPRFSKFVHGVATLFEDNVNNLPFWLSELETDIRRDPQAAFEAEEERKAKSRETEQVVGSFMGAASKGGSSYKAAVSSPLAKSYMAERMAAEEQVGKRSDFSNNRSKSRTEDTINEEGDGDEETDTYGTMSSIFPSFSLSRYAKYTRAKREGKVILPPGVTEPLELIKDSGSLKVEPKVWLANERTFLKWQHICVLLGALAVSLYNTAGQNKIAEIFGFLYLAIAIFAGVWGTVMHRVRRDMIVARSGKDFDNMIGPMIISVALMMSLILNFYFQYHAAIKRMNEPVHGNVTVSTMAPQATGMKLELL</sequence>
<dbReference type="InterPro" id="IPR051572">
    <property type="entry name" value="VTC_Complex_Subunit"/>
</dbReference>
<dbReference type="EMBL" id="JAZHXI010000011">
    <property type="protein sequence ID" value="KAL2066204.1"/>
    <property type="molecule type" value="Genomic_DNA"/>
</dbReference>
<evidence type="ECO:0000256" key="4">
    <source>
        <dbReference type="ARBA" id="ARBA00022989"/>
    </source>
</evidence>
<dbReference type="PROSITE" id="PS51382">
    <property type="entry name" value="SPX"/>
    <property type="match status" value="1"/>
</dbReference>
<feature type="transmembrane region" description="Helical" evidence="7">
    <location>
        <begin position="684"/>
        <end position="705"/>
    </location>
</feature>
<evidence type="ECO:0000256" key="1">
    <source>
        <dbReference type="ARBA" id="ARBA00004128"/>
    </source>
</evidence>
<keyword evidence="5 7" id="KW-0472">Membrane</keyword>
<feature type="compositionally biased region" description="Acidic residues" evidence="6">
    <location>
        <begin position="584"/>
        <end position="596"/>
    </location>
</feature>
<dbReference type="InterPro" id="IPR003807">
    <property type="entry name" value="DUF202"/>
</dbReference>
<proteinExistence type="predicted"/>
<evidence type="ECO:0000259" key="8">
    <source>
        <dbReference type="PROSITE" id="PS51382"/>
    </source>
</evidence>
<feature type="domain" description="SPX" evidence="8">
    <location>
        <begin position="1"/>
        <end position="153"/>
    </location>
</feature>
<evidence type="ECO:0000256" key="3">
    <source>
        <dbReference type="ARBA" id="ARBA00022692"/>
    </source>
</evidence>
<reference evidence="9 10" key="1">
    <citation type="journal article" date="2024" name="Commun. Biol.">
        <title>Comparative genomic analysis of thermophilic fungi reveals convergent evolutionary adaptations and gene losses.</title>
        <authorList>
            <person name="Steindorff A.S."/>
            <person name="Aguilar-Pontes M.V."/>
            <person name="Robinson A.J."/>
            <person name="Andreopoulos B."/>
            <person name="LaButti K."/>
            <person name="Kuo A."/>
            <person name="Mondo S."/>
            <person name="Riley R."/>
            <person name="Otillar R."/>
            <person name="Haridas S."/>
            <person name="Lipzen A."/>
            <person name="Grimwood J."/>
            <person name="Schmutz J."/>
            <person name="Clum A."/>
            <person name="Reid I.D."/>
            <person name="Moisan M.C."/>
            <person name="Butler G."/>
            <person name="Nguyen T.T.M."/>
            <person name="Dewar K."/>
            <person name="Conant G."/>
            <person name="Drula E."/>
            <person name="Henrissat B."/>
            <person name="Hansel C."/>
            <person name="Singer S."/>
            <person name="Hutchinson M.I."/>
            <person name="de Vries R.P."/>
            <person name="Natvig D.O."/>
            <person name="Powell A.J."/>
            <person name="Tsang A."/>
            <person name="Grigoriev I.V."/>
        </authorList>
    </citation>
    <scope>NUCLEOTIDE SEQUENCE [LARGE SCALE GENOMIC DNA]</scope>
    <source>
        <strain evidence="9 10">CBS 494.80</strain>
    </source>
</reference>
<name>A0ABR4C8F2_9HELO</name>
<dbReference type="PANTHER" id="PTHR46140">
    <property type="entry name" value="VACUOLAR TRANSPORTER CHAPERONE 1-RELATED"/>
    <property type="match status" value="1"/>
</dbReference>
<keyword evidence="4 7" id="KW-1133">Transmembrane helix</keyword>
<keyword evidence="10" id="KW-1185">Reference proteome</keyword>
<dbReference type="Gene3D" id="3.20.100.30">
    <property type="entry name" value="VTC, catalytic tunnel domain"/>
    <property type="match status" value="1"/>
</dbReference>
<dbReference type="InterPro" id="IPR042267">
    <property type="entry name" value="VTC_sf"/>
</dbReference>
<evidence type="ECO:0000256" key="5">
    <source>
        <dbReference type="ARBA" id="ARBA00023136"/>
    </source>
</evidence>
<dbReference type="Proteomes" id="UP001595075">
    <property type="component" value="Unassembled WGS sequence"/>
</dbReference>
<dbReference type="Pfam" id="PF02656">
    <property type="entry name" value="DUF202"/>
    <property type="match status" value="1"/>
</dbReference>
<gene>
    <name evidence="9" type="ORF">VTL71DRAFT_2275</name>
</gene>
<comment type="caution">
    <text evidence="9">The sequence shown here is derived from an EMBL/GenBank/DDBJ whole genome shotgun (WGS) entry which is preliminary data.</text>
</comment>
<dbReference type="PANTHER" id="PTHR46140:SF2">
    <property type="entry name" value="VACUOLAR TRANSPORTER CHAPERONE 3 COMPLEX SUBUNIT 3-RELATED"/>
    <property type="match status" value="1"/>
</dbReference>
<dbReference type="CDD" id="cd14480">
    <property type="entry name" value="SPX_VTC2_like"/>
    <property type="match status" value="1"/>
</dbReference>
<evidence type="ECO:0000256" key="6">
    <source>
        <dbReference type="SAM" id="MobiDB-lite"/>
    </source>
</evidence>
<dbReference type="InterPro" id="IPR004331">
    <property type="entry name" value="SPX_dom"/>
</dbReference>
<evidence type="ECO:0000256" key="2">
    <source>
        <dbReference type="ARBA" id="ARBA00022554"/>
    </source>
</evidence>
<accession>A0ABR4C8F2</accession>